<dbReference type="InterPro" id="IPR011051">
    <property type="entry name" value="RmlC_Cupin_sf"/>
</dbReference>
<keyword evidence="2" id="KW-1185">Reference proteome</keyword>
<dbReference type="InterPro" id="IPR014710">
    <property type="entry name" value="RmlC-like_jellyroll"/>
</dbReference>
<evidence type="ECO:0000313" key="2">
    <source>
        <dbReference type="Proteomes" id="UP000268615"/>
    </source>
</evidence>
<dbReference type="RefSeq" id="WP_124024587.1">
    <property type="nucleotide sequence ID" value="NZ_RPOH01000054.1"/>
</dbReference>
<dbReference type="AlphaFoldDB" id="A0A3N5DUI6"/>
<dbReference type="Gene3D" id="2.60.120.10">
    <property type="entry name" value="Jelly Rolls"/>
    <property type="match status" value="1"/>
</dbReference>
<dbReference type="SUPFAM" id="SSF51182">
    <property type="entry name" value="RmlC-like cupins"/>
    <property type="match status" value="1"/>
</dbReference>
<sequence>MNNFIFPQAVNHDRIGTSLVLETEQMRVWQIHLEPGETLPAHRHDRPYFWTVLTDGKACSRYGDGRVVNIVYRRGESKNFPDLNAETMFVHDITNTGEAALIFVTVEFTPPVGDRQMKSSS</sequence>
<dbReference type="OrthoDB" id="7060081at2"/>
<gene>
    <name evidence="1" type="ORF">EHN07_13280</name>
</gene>
<dbReference type="Proteomes" id="UP000268615">
    <property type="component" value="Unassembled WGS sequence"/>
</dbReference>
<accession>A0A3N5DUI6</accession>
<name>A0A3N5DUI6_9ENTR</name>
<organism evidence="1 2">
    <name type="scientific">Buttiauxella warmboldiae</name>
    <dbReference type="NCBI Taxonomy" id="82993"/>
    <lineage>
        <taxon>Bacteria</taxon>
        <taxon>Pseudomonadati</taxon>
        <taxon>Pseudomonadota</taxon>
        <taxon>Gammaproteobacteria</taxon>
        <taxon>Enterobacterales</taxon>
        <taxon>Enterobacteriaceae</taxon>
        <taxon>Buttiauxella</taxon>
    </lineage>
</organism>
<reference evidence="1 2" key="1">
    <citation type="submission" date="2018-11" db="EMBL/GenBank/DDBJ databases">
        <title>Draft genome sequence of Buttiauxella warmboldiae CCUG 35512.</title>
        <authorList>
            <person name="Salva-Serra F."/>
            <person name="Marathe N."/>
            <person name="Moore E."/>
            <person name="Svensson L."/>
            <person name="Engstrom-Jakobsson H."/>
        </authorList>
    </citation>
    <scope>NUCLEOTIDE SEQUENCE [LARGE SCALE GENOMIC DNA]</scope>
    <source>
        <strain evidence="1 2">CCUG 35512</strain>
    </source>
</reference>
<evidence type="ECO:0000313" key="1">
    <source>
        <dbReference type="EMBL" id="RPH25529.1"/>
    </source>
</evidence>
<dbReference type="EMBL" id="RPOH01000054">
    <property type="protein sequence ID" value="RPH25529.1"/>
    <property type="molecule type" value="Genomic_DNA"/>
</dbReference>
<protein>
    <submittedName>
        <fullName evidence="1">Cupin domain-containing protein</fullName>
    </submittedName>
</protein>
<proteinExistence type="predicted"/>
<comment type="caution">
    <text evidence="1">The sequence shown here is derived from an EMBL/GenBank/DDBJ whole genome shotgun (WGS) entry which is preliminary data.</text>
</comment>